<dbReference type="SUPFAM" id="SSF53756">
    <property type="entry name" value="UDP-Glycosyltransferase/glycogen phosphorylase"/>
    <property type="match status" value="1"/>
</dbReference>
<keyword evidence="1 5" id="KW-0413">Isomerase</keyword>
<accession>A0AA95KPZ3</accession>
<evidence type="ECO:0000256" key="1">
    <source>
        <dbReference type="ARBA" id="ARBA00023235"/>
    </source>
</evidence>
<name>A0AA95KPZ3_9GAMM</name>
<evidence type="ECO:0000259" key="6">
    <source>
        <dbReference type="Pfam" id="PF02350"/>
    </source>
</evidence>
<dbReference type="EMBL" id="CP124756">
    <property type="protein sequence ID" value="WGZ96180.1"/>
    <property type="molecule type" value="Genomic_DNA"/>
</dbReference>
<dbReference type="PANTHER" id="PTHR43174:SF2">
    <property type="entry name" value="UDP-N-ACETYLGLUCOSAMINE 2-EPIMERASE"/>
    <property type="match status" value="1"/>
</dbReference>
<sequence length="280" mass="31060">MQVAQKIPVGHVEAGLRTYNKWAPYPEECNRRMLSAVADYHFTPTSTATQALRKEGISEGIFQVGNTVIDSLLGIHNSIQQNLNQYNAQYAFLPSHPKSIILVTGHRRESFGEGFQAICQALLKIAKQHPEKYLLYPVHLNPNVRATVNALLAGYDNIKLIDPVPYDEMVYLMSRAWLIMTDSGGIQEEAPSLNKPVIVMRETTERPEGIASGCSVLGGISAESIYQNFCRINDSEIIYRQMAAALTPYGNGKSSLKIASILKNSLVTDKVKKNPPNNQQ</sequence>
<dbReference type="CDD" id="cd03786">
    <property type="entry name" value="GTB_UDP-GlcNAc_2-Epimerase"/>
    <property type="match status" value="1"/>
</dbReference>
<dbReference type="Proteomes" id="UP001301326">
    <property type="component" value="Chromosome"/>
</dbReference>
<evidence type="ECO:0000313" key="7">
    <source>
        <dbReference type="EMBL" id="WGZ96180.1"/>
    </source>
</evidence>
<dbReference type="EC" id="5.1.3.14" evidence="4"/>
<reference evidence="7" key="1">
    <citation type="journal article" date="2023" name="Int. J. Mol. Sci.">
        <title>Metagenomics Revealed a New Genus 'Candidatus Thiocaldithrix dubininis' gen. nov., sp. nov. and a New Species 'Candidatus Thiothrix putei' sp. nov. in the Family Thiotrichaceae, Some Members of Which Have Traits of Both Na+- and H+-Motive Energetics.</title>
        <authorList>
            <person name="Ravin N.V."/>
            <person name="Muntyan M.S."/>
            <person name="Smolyakov D.D."/>
            <person name="Rudenko T.S."/>
            <person name="Beletsky A.V."/>
            <person name="Mardanov A.V."/>
            <person name="Grabovich M.Y."/>
        </authorList>
    </citation>
    <scope>NUCLEOTIDE SEQUENCE</scope>
    <source>
        <strain evidence="7">GKL-02</strain>
    </source>
</reference>
<comment type="similarity">
    <text evidence="3 5">Belongs to the UDP-N-acetylglucosamine 2-epimerase family.</text>
</comment>
<dbReference type="InterPro" id="IPR003331">
    <property type="entry name" value="UDP_GlcNAc_Epimerase_2_dom"/>
</dbReference>
<dbReference type="Pfam" id="PF02350">
    <property type="entry name" value="Epimerase_2"/>
    <property type="match status" value="1"/>
</dbReference>
<dbReference type="AlphaFoldDB" id="A0AA95KPZ3"/>
<comment type="catalytic activity">
    <reaction evidence="2">
        <text>UDP-N-acetyl-alpha-D-glucosamine = UDP-N-acetyl-alpha-D-mannosamine</text>
        <dbReference type="Rhea" id="RHEA:17213"/>
        <dbReference type="ChEBI" id="CHEBI:57705"/>
        <dbReference type="ChEBI" id="CHEBI:68623"/>
        <dbReference type="EC" id="5.1.3.14"/>
    </reaction>
</comment>
<evidence type="ECO:0000256" key="4">
    <source>
        <dbReference type="ARBA" id="ARBA00038858"/>
    </source>
</evidence>
<protein>
    <recommendedName>
        <fullName evidence="4">UDP-N-acetylglucosamine 2-epimerase (non-hydrolyzing)</fullName>
        <ecNumber evidence="4">5.1.3.14</ecNumber>
    </recommendedName>
</protein>
<evidence type="ECO:0000256" key="3">
    <source>
        <dbReference type="ARBA" id="ARBA00038209"/>
    </source>
</evidence>
<dbReference type="InterPro" id="IPR029767">
    <property type="entry name" value="WecB-like"/>
</dbReference>
<evidence type="ECO:0000256" key="5">
    <source>
        <dbReference type="RuleBase" id="RU003513"/>
    </source>
</evidence>
<organism evidence="7">
    <name type="scientific">Candidatus Thiothrix putei</name>
    <dbReference type="NCBI Taxonomy" id="3080811"/>
    <lineage>
        <taxon>Bacteria</taxon>
        <taxon>Pseudomonadati</taxon>
        <taxon>Pseudomonadota</taxon>
        <taxon>Gammaproteobacteria</taxon>
        <taxon>Thiotrichales</taxon>
        <taxon>Thiotrichaceae</taxon>
        <taxon>Thiothrix</taxon>
    </lineage>
</organism>
<proteinExistence type="inferred from homology"/>
<dbReference type="KEGG" id="tput:QJT81_09465"/>
<dbReference type="NCBIfam" id="TIGR00236">
    <property type="entry name" value="wecB"/>
    <property type="match status" value="1"/>
</dbReference>
<dbReference type="Gene3D" id="3.40.50.2000">
    <property type="entry name" value="Glycogen Phosphorylase B"/>
    <property type="match status" value="2"/>
</dbReference>
<evidence type="ECO:0000256" key="2">
    <source>
        <dbReference type="ARBA" id="ARBA00036080"/>
    </source>
</evidence>
<feature type="domain" description="UDP-N-acetylglucosamine 2-epimerase" evidence="6">
    <location>
        <begin position="5"/>
        <end position="263"/>
    </location>
</feature>
<dbReference type="PANTHER" id="PTHR43174">
    <property type="entry name" value="UDP-N-ACETYLGLUCOSAMINE 2-EPIMERASE"/>
    <property type="match status" value="1"/>
</dbReference>
<reference evidence="7" key="2">
    <citation type="submission" date="2023-04" db="EMBL/GenBank/DDBJ databases">
        <authorList>
            <person name="Beletskiy A.V."/>
            <person name="Mardanov A.V."/>
            <person name="Ravin N.V."/>
        </authorList>
    </citation>
    <scope>NUCLEOTIDE SEQUENCE</scope>
    <source>
        <strain evidence="7">GKL-02</strain>
    </source>
</reference>
<gene>
    <name evidence="7" type="primary">wecB</name>
    <name evidence="7" type="ORF">QJT81_09465</name>
</gene>
<dbReference type="GO" id="GO:0008761">
    <property type="term" value="F:UDP-N-acetylglucosamine 2-epimerase activity"/>
    <property type="evidence" value="ECO:0007669"/>
    <property type="project" value="UniProtKB-EC"/>
</dbReference>